<comment type="caution">
    <text evidence="1">The sequence shown here is derived from an EMBL/GenBank/DDBJ whole genome shotgun (WGS) entry which is preliminary data.</text>
</comment>
<protein>
    <submittedName>
        <fullName evidence="1">Uncharacterized protein</fullName>
    </submittedName>
</protein>
<reference evidence="1 2" key="1">
    <citation type="submission" date="2020-04" db="EMBL/GenBank/DDBJ databases">
        <title>Perkinsus olseni comparative genomics.</title>
        <authorList>
            <person name="Bogema D.R."/>
        </authorList>
    </citation>
    <scope>NUCLEOTIDE SEQUENCE [LARGE SCALE GENOMIC DNA]</scope>
    <source>
        <strain evidence="1">ATCC PRA-179</strain>
    </source>
</reference>
<name>A0A7J6KS51_PEROL</name>
<gene>
    <name evidence="1" type="ORF">FOZ61_000632</name>
</gene>
<dbReference type="AlphaFoldDB" id="A0A7J6KS51"/>
<evidence type="ECO:0000313" key="1">
    <source>
        <dbReference type="EMBL" id="KAF4650135.1"/>
    </source>
</evidence>
<organism evidence="1 2">
    <name type="scientific">Perkinsus olseni</name>
    <name type="common">Perkinsus atlanticus</name>
    <dbReference type="NCBI Taxonomy" id="32597"/>
    <lineage>
        <taxon>Eukaryota</taxon>
        <taxon>Sar</taxon>
        <taxon>Alveolata</taxon>
        <taxon>Perkinsozoa</taxon>
        <taxon>Perkinsea</taxon>
        <taxon>Perkinsida</taxon>
        <taxon>Perkinsidae</taxon>
        <taxon>Perkinsus</taxon>
    </lineage>
</organism>
<evidence type="ECO:0000313" key="2">
    <source>
        <dbReference type="Proteomes" id="UP000570595"/>
    </source>
</evidence>
<dbReference type="Proteomes" id="UP000570595">
    <property type="component" value="Unassembled WGS sequence"/>
</dbReference>
<sequence>MMSTSSYEICDRLPHHPTVLAMDFVLSWRRSLMPSKSAQPDLGIFLEFFFRRLSPTRHYCGFNPLGYDSAFCC</sequence>
<dbReference type="EMBL" id="JABAHT010001119">
    <property type="protein sequence ID" value="KAF4650135.1"/>
    <property type="molecule type" value="Genomic_DNA"/>
</dbReference>
<accession>A0A7J6KS51</accession>
<proteinExistence type="predicted"/>